<feature type="region of interest" description="Disordered" evidence="1">
    <location>
        <begin position="19"/>
        <end position="38"/>
    </location>
</feature>
<dbReference type="Proteomes" id="UP000002277">
    <property type="component" value="Chromosome 16"/>
</dbReference>
<dbReference type="OMA" id="IRGRCKW"/>
<dbReference type="GeneTree" id="ENSGT00910000148667"/>
<sequence>MSSEETSCNHGWDCPYQEPSAVSAMRGEPHPQETWSWPSSTTFCPPLSLPAEALARQPRCTRSTFTTLSSPKEPRLSDCHQRRIIRSGQGCPRHTGTRSSENIRGRCKWSPMPGHL</sequence>
<reference evidence="2" key="2">
    <citation type="journal article" date="2011" name="Funct. Integr. Genomics">
        <title>Major chimpanzee-specific structural changes in sperm development-associated genes.</title>
        <authorList>
            <person name="Kim R.N."/>
            <person name="Kim D.W."/>
            <person name="Choi S.H."/>
            <person name="Chae S.H."/>
            <person name="Nam S.H."/>
            <person name="Kim D.W."/>
            <person name="Kim A."/>
            <person name="Kang A."/>
            <person name="Park K.H."/>
            <person name="Lee Y.S."/>
            <person name="Hirai M."/>
            <person name="Suzuki Y."/>
            <person name="Sugano S."/>
            <person name="Hashimoto K."/>
            <person name="Kim D.S."/>
            <person name="Park H.S."/>
        </authorList>
    </citation>
    <scope>NUCLEOTIDE SEQUENCE</scope>
    <source>
        <tissue evidence="2">Testis</tissue>
    </source>
</reference>
<evidence type="ECO:0000313" key="2">
    <source>
        <dbReference type="EMBL" id="BAK63724.1"/>
    </source>
</evidence>
<evidence type="ECO:0000313" key="4">
    <source>
        <dbReference type="Proteomes" id="UP000002277"/>
    </source>
</evidence>
<proteinExistence type="evidence at transcript level"/>
<dbReference type="EMBL" id="AK306730">
    <property type="protein sequence ID" value="BAK63724.1"/>
    <property type="molecule type" value="mRNA"/>
</dbReference>
<evidence type="ECO:0000256" key="1">
    <source>
        <dbReference type="SAM" id="MobiDB-lite"/>
    </source>
</evidence>
<accession>G2HJ16</accession>
<reference evidence="3" key="3">
    <citation type="submission" date="2025-05" db="UniProtKB">
        <authorList>
            <consortium name="Ensembl"/>
        </authorList>
    </citation>
    <scope>IDENTIFICATION</scope>
</reference>
<keyword evidence="4" id="KW-1185">Reference proteome</keyword>
<protein>
    <submittedName>
        <fullName evidence="2">Protein TNT</fullName>
    </submittedName>
</protein>
<organism evidence="2">
    <name type="scientific">Pan troglodytes</name>
    <name type="common">Chimpanzee</name>
    <dbReference type="NCBI Taxonomy" id="9598"/>
    <lineage>
        <taxon>Eukaryota</taxon>
        <taxon>Metazoa</taxon>
        <taxon>Chordata</taxon>
        <taxon>Craniata</taxon>
        <taxon>Vertebrata</taxon>
        <taxon>Euteleostomi</taxon>
        <taxon>Mammalia</taxon>
        <taxon>Eutheria</taxon>
        <taxon>Euarchontoglires</taxon>
        <taxon>Primates</taxon>
        <taxon>Haplorrhini</taxon>
        <taxon>Catarrhini</taxon>
        <taxon>Hominidae</taxon>
        <taxon>Pan</taxon>
    </lineage>
</organism>
<dbReference type="AlphaFoldDB" id="G2HJ16"/>
<dbReference type="Ensembl" id="ENSPTRT00000093275.1">
    <property type="protein sequence ID" value="ENSPTRP00000085874.1"/>
    <property type="gene ID" value="ENSPTRG00000047452.1"/>
</dbReference>
<evidence type="ECO:0000313" key="3">
    <source>
        <dbReference type="Ensembl" id="ENSPTRP00000085874.1"/>
    </source>
</evidence>
<feature type="region of interest" description="Disordered" evidence="1">
    <location>
        <begin position="88"/>
        <end position="116"/>
    </location>
</feature>
<dbReference type="Bgee" id="ENSPTRG00000047452">
    <property type="expression patterns" value="Expressed in testis and 3 other cell types or tissues"/>
</dbReference>
<name>G2HJ16_PANTR</name>
<dbReference type="EMBL" id="AACZ04059630">
    <property type="status" value="NOT_ANNOTATED_CDS"/>
    <property type="molecule type" value="Genomic_DNA"/>
</dbReference>
<reference evidence="3 4" key="1">
    <citation type="journal article" date="2005" name="Nature">
        <title>Initial sequence of the chimpanzee genome and comparison with the human genome.</title>
        <authorList>
            <consortium name="Chimpanzee sequencing and analysis consortium"/>
        </authorList>
    </citation>
    <scope>NUCLEOTIDE SEQUENCE [LARGE SCALE GENOMIC DNA]</scope>
</reference>